<evidence type="ECO:0000313" key="2">
    <source>
        <dbReference type="EMBL" id="CAF1374078.1"/>
    </source>
</evidence>
<dbReference type="AlphaFoldDB" id="A0A815J3P3"/>
<feature type="region of interest" description="Disordered" evidence="1">
    <location>
        <begin position="288"/>
        <end position="320"/>
    </location>
</feature>
<reference evidence="2" key="1">
    <citation type="submission" date="2021-02" db="EMBL/GenBank/DDBJ databases">
        <authorList>
            <person name="Nowell W R."/>
        </authorList>
    </citation>
    <scope>NUCLEOTIDE SEQUENCE</scope>
</reference>
<feature type="compositionally biased region" description="Basic and acidic residues" evidence="1">
    <location>
        <begin position="304"/>
        <end position="320"/>
    </location>
</feature>
<evidence type="ECO:0000313" key="3">
    <source>
        <dbReference type="EMBL" id="CAF4735870.1"/>
    </source>
</evidence>
<gene>
    <name evidence="3" type="ORF">GIL414_LOCUS44491</name>
    <name evidence="2" type="ORF">KQP761_LOCUS8369</name>
</gene>
<name>A0A815J3P3_9BILA</name>
<feature type="non-terminal residue" evidence="2">
    <location>
        <position position="1"/>
    </location>
</feature>
<organism evidence="2 4">
    <name type="scientific">Rotaria magnacalcarata</name>
    <dbReference type="NCBI Taxonomy" id="392030"/>
    <lineage>
        <taxon>Eukaryota</taxon>
        <taxon>Metazoa</taxon>
        <taxon>Spiralia</taxon>
        <taxon>Gnathifera</taxon>
        <taxon>Rotifera</taxon>
        <taxon>Eurotatoria</taxon>
        <taxon>Bdelloidea</taxon>
        <taxon>Philodinida</taxon>
        <taxon>Philodinidae</taxon>
        <taxon>Rotaria</taxon>
    </lineage>
</organism>
<dbReference type="Proteomes" id="UP000681720">
    <property type="component" value="Unassembled WGS sequence"/>
</dbReference>
<comment type="caution">
    <text evidence="2">The sequence shown here is derived from an EMBL/GenBank/DDBJ whole genome shotgun (WGS) entry which is preliminary data.</text>
</comment>
<sequence length="320" mass="36721">MEGTDNSSDEKDQIKTLQLPIIFTEFSDQARKDFLVQVIRVKNLQDIPSPCLESKYFQAVLNHIQPLSNEECRSILTQFKQSLFDSIREQRLQIEEEKELWHFIEQFFSIYEVHQVSAEGQSRWIDYLLSRSQALSPTDLIEYLLAELTLPKWLEKKSMTSKRLELITEYIQELKSKLIELRQYASSNSFIESIKQQIAYHLTPVTYAVTTIESRTILVVKSVHLVLSDCVSKLEEQLKKSNAVEVQLIAGENLFIDCVLKGLTWHGKNIAIRAKEIQVVRTSSIDVSGLDGESRTKPTAAKDSQQDRSEAEKNGQHGTN</sequence>
<evidence type="ECO:0000256" key="1">
    <source>
        <dbReference type="SAM" id="MobiDB-lite"/>
    </source>
</evidence>
<dbReference type="EMBL" id="CAJNOW010003220">
    <property type="protein sequence ID" value="CAF1374078.1"/>
    <property type="molecule type" value="Genomic_DNA"/>
</dbReference>
<protein>
    <submittedName>
        <fullName evidence="2">Uncharacterized protein</fullName>
    </submittedName>
</protein>
<accession>A0A815J3P3</accession>
<dbReference type="Proteomes" id="UP000663834">
    <property type="component" value="Unassembled WGS sequence"/>
</dbReference>
<proteinExistence type="predicted"/>
<evidence type="ECO:0000313" key="4">
    <source>
        <dbReference type="Proteomes" id="UP000663834"/>
    </source>
</evidence>
<dbReference type="EMBL" id="CAJOBJ010134377">
    <property type="protein sequence ID" value="CAF4735870.1"/>
    <property type="molecule type" value="Genomic_DNA"/>
</dbReference>